<dbReference type="Proteomes" id="UP000238348">
    <property type="component" value="Chromosome"/>
</dbReference>
<dbReference type="AlphaFoldDB" id="A0A2L0EP60"/>
<protein>
    <submittedName>
        <fullName evidence="1">Uncharacterized protein</fullName>
    </submittedName>
</protein>
<proteinExistence type="predicted"/>
<gene>
    <name evidence="1" type="ORF">SOCE26_025020</name>
</gene>
<organism evidence="1 2">
    <name type="scientific">Sorangium cellulosum</name>
    <name type="common">Polyangium cellulosum</name>
    <dbReference type="NCBI Taxonomy" id="56"/>
    <lineage>
        <taxon>Bacteria</taxon>
        <taxon>Pseudomonadati</taxon>
        <taxon>Myxococcota</taxon>
        <taxon>Polyangia</taxon>
        <taxon>Polyangiales</taxon>
        <taxon>Polyangiaceae</taxon>
        <taxon>Sorangium</taxon>
    </lineage>
</organism>
<evidence type="ECO:0000313" key="2">
    <source>
        <dbReference type="Proteomes" id="UP000238348"/>
    </source>
</evidence>
<accession>A0A2L0EP60</accession>
<reference evidence="1 2" key="1">
    <citation type="submission" date="2015-09" db="EMBL/GenBank/DDBJ databases">
        <title>Sorangium comparison.</title>
        <authorList>
            <person name="Zaburannyi N."/>
            <person name="Bunk B."/>
            <person name="Overmann J."/>
            <person name="Mueller R."/>
        </authorList>
    </citation>
    <scope>NUCLEOTIDE SEQUENCE [LARGE SCALE GENOMIC DNA]</scope>
    <source>
        <strain evidence="1 2">So ce26</strain>
    </source>
</reference>
<dbReference type="EMBL" id="CP012673">
    <property type="protein sequence ID" value="AUX41097.1"/>
    <property type="molecule type" value="Genomic_DNA"/>
</dbReference>
<sequence length="976" mass="106481">MFHHVQTARSRLPHRTPRSIQPSLLVLFALALGALGGCAAVPPAAAPAGAAVDTRACGLSPAAHHADWRRFRGAYPYHIQGVALSDASPEGVRTLILAEPPPGVTFKDIKEAAPGLLVKPHACYHRVGYDGWTRDVVATLPRLDEAQLAEVVGGFQRLLFQTAYKAYVLGIPSAPPARRESDVLDLQVTAAELQQWVFDASERFSPIDGGPEAPLETLVQRGEPGVYLSDSPGLVAWVIPRDRPFEDSAVEARQFALESDILVGAAASGQALVVLGRERSVGVDVLPPLRTETLAMLAAVKQTELGQSYERNSFLAGRFDGKRDWAPIYLSPELIDTEYGSLLNITDQLLKSWSNNGLTRYDNFDYPDPPRWPFPAPLASHVGAQSLTFNWNTYGMGAALDFGSHELITFRSTGALPVTYIAPEKPTDTYEDEAYGYFREMNDPNLVRVAQYAAFYQLFRRFEVPTRAPAPRVASDAQRRVLKEETLKLLKGLRDASNDELLEATKRGFAELTAAEPEERRIRIQRGAAAMLANMASRLRTLGAGSGDAALDQLASDIALPREAGEEVGVILTRALAPELGDKPELIGQLLRRITDLDAVKNRYVKAATLRKGTWIHTPTAVVSWNEVPLNDAVGGHNLDARVARFRFSPHVAPDHVEVIQEGASKVAVLNPFDLGKVSEVLRTGGKGAAPPPARSRQVALALPEGPRAPSSRGFTLDDTTAVHKRQLGGWRATGERPSAAQSELVDLFSGDDAPAAVVTRRGGALDVAIRGRRSSYQVSSLSDVTDLLRSAAKARGGKEPMIIHIERMSPDEAHALVKTIPLREKASRRAVTVHVEEGSAKRLGEVFREECDLSRAKIGEPRVVRLQGGAQRIAIDVDIPVARPARGSLTVRIRMLFGRLTESTKLLVERLRRVVSRERSAAPATFEQLTRDFHRELQRIDPDGKVEVWVDEMKHDGVVLEDRGDGAQGTARQPG</sequence>
<evidence type="ECO:0000313" key="1">
    <source>
        <dbReference type="EMBL" id="AUX41097.1"/>
    </source>
</evidence>
<name>A0A2L0EP60_SORCE</name>